<dbReference type="PANTHER" id="PTHR12436">
    <property type="entry name" value="80 KDA MCM3-ASSOCIATED PROTEIN"/>
    <property type="match status" value="1"/>
</dbReference>
<dbReference type="InterPro" id="IPR045107">
    <property type="entry name" value="SAC3/GANP/THP3"/>
</dbReference>
<dbReference type="Gene3D" id="6.10.250.1340">
    <property type="match status" value="1"/>
</dbReference>
<evidence type="ECO:0000259" key="2">
    <source>
        <dbReference type="Pfam" id="PF16766"/>
    </source>
</evidence>
<comment type="caution">
    <text evidence="4">The sequence shown here is derived from an EMBL/GenBank/DDBJ whole genome shotgun (WGS) entry which is preliminary data.</text>
</comment>
<evidence type="ECO:0000313" key="5">
    <source>
        <dbReference type="Proteomes" id="UP000567872"/>
    </source>
</evidence>
<evidence type="ECO:0000313" key="4">
    <source>
        <dbReference type="EMBL" id="NXI61023.1"/>
    </source>
</evidence>
<dbReference type="Pfam" id="PF16769">
    <property type="entry name" value="MCM3AP_GANP"/>
    <property type="match status" value="1"/>
</dbReference>
<proteinExistence type="predicted"/>
<dbReference type="PANTHER" id="PTHR12436:SF3">
    <property type="entry name" value="GERMINAL-CENTER ASSOCIATED NUCLEAR PROTEIN"/>
    <property type="match status" value="1"/>
</dbReference>
<feature type="domain" description="Germinal-centre associated nuclear protein CID" evidence="2">
    <location>
        <begin position="51"/>
        <end position="121"/>
    </location>
</feature>
<gene>
    <name evidence="4" type="primary">Mcm3ap</name>
    <name evidence="4" type="ORF">ANSSEM_R07515</name>
</gene>
<evidence type="ECO:0000256" key="1">
    <source>
        <dbReference type="SAM" id="Coils"/>
    </source>
</evidence>
<dbReference type="OrthoDB" id="21502at2759"/>
<evidence type="ECO:0000259" key="3">
    <source>
        <dbReference type="Pfam" id="PF16769"/>
    </source>
</evidence>
<dbReference type="GO" id="GO:0070390">
    <property type="term" value="C:transcription export complex 2"/>
    <property type="evidence" value="ECO:0007669"/>
    <property type="project" value="TreeGrafter"/>
</dbReference>
<dbReference type="GO" id="GO:0005737">
    <property type="term" value="C:cytoplasm"/>
    <property type="evidence" value="ECO:0007669"/>
    <property type="project" value="TreeGrafter"/>
</dbReference>
<name>A0A7K9ULY8_ANSSE</name>
<accession>A0A7K9ULY8</accession>
<dbReference type="Pfam" id="PF16766">
    <property type="entry name" value="CID_GANP"/>
    <property type="match status" value="1"/>
</dbReference>
<dbReference type="InterPro" id="IPR031910">
    <property type="entry name" value="GANP_CID_dom"/>
</dbReference>
<feature type="non-terminal residue" evidence="4">
    <location>
        <position position="1"/>
    </location>
</feature>
<dbReference type="Proteomes" id="UP000567872">
    <property type="component" value="Unassembled WGS sequence"/>
</dbReference>
<dbReference type="EMBL" id="VXAA01000057">
    <property type="protein sequence ID" value="NXI61023.1"/>
    <property type="molecule type" value="Genomic_DNA"/>
</dbReference>
<sequence length="864" mass="97876">SEATVEELVAEVMEEVLRQVAGSTLTAERDRVKEERRRVEEERQRQEREQLIKQLSQLVGMELMEEVINETVQEASANELKCALERDQQARIARCSEEVCGHVMEHFLEDEIFQIAKETLQELQCFCKYLQRWREAVAARTKLKRQMRAFPAAPCCTDPKNKLKALSPSAEWPIAMENLCKRIVNLGNGGKLGVSCTRLNWLRNTTVHEIKVQHFYQQLLSNLAWTPLDLTSIITEHIPVQEEQVFWKVLLVLPNDDEYAEDDLNRVLVDWLKAKFMGDKSWKKNSSCAESRIQTLTLFNSSGTQGNRSIKVSVCVKVVHGVLSDSELDAANTQKDLLGTSGLILLLPPRVRSEDVAEEDVYWLSALLQLKQLLQVKPFHPIVPLVVVVPSQEEEAIEKEVEEGLMLQDLISAQLISDYIIVELPGSINDLQGTRRISAAVGWLVSQCPDSLEICSQTLQEYIEDGIDGEFGKRFYHDWKERRLAGLPSQEPGVIIELYNSVLQFLSDVASSEHLCDLSWPVTEFAEPGGNKLLPHLQWNMPDHLAWLKKAVLSFQIPYLDLPPLGAPWHPVCRMIFQYVSQIANSSHTQPLIQSQVENLLSKTYQKWKNKTLGNSDGPSVDEIPWDDILAVCIDHKLRDWKPPKLPVAPEAVSEDGQIRVYFFKEHLKNFTLPFSWEQARLRTQEEIRQGHERSRVSPVSFKKPYSVSMMPDQNGAGMSILLGQEKSIPGADALTDTTSAQDLLPERLLTQLQLEKMESRRFEEQLHQCLAEDIEPLGDLVGLPLYLPQSLVSTPTITRPLIKSSTSSVQEAGSQAGCELTTDDLSPMLSDRLKHLQRLLRANKEGEVASELHLSALMDMVDI</sequence>
<dbReference type="AlphaFoldDB" id="A0A7K9ULY8"/>
<keyword evidence="1" id="KW-0175">Coiled coil</keyword>
<feature type="coiled-coil region" evidence="1">
    <location>
        <begin position="22"/>
        <end position="58"/>
    </location>
</feature>
<feature type="domain" description="Germinal-centre associated nuclear protein MCM3AP" evidence="3">
    <location>
        <begin position="149"/>
        <end position="860"/>
    </location>
</feature>
<feature type="non-terminal residue" evidence="4">
    <location>
        <position position="864"/>
    </location>
</feature>
<protein>
    <submittedName>
        <fullName evidence="4">GANP protein</fullName>
    </submittedName>
</protein>
<dbReference type="GO" id="GO:0006406">
    <property type="term" value="P:mRNA export from nucleus"/>
    <property type="evidence" value="ECO:0007669"/>
    <property type="project" value="TreeGrafter"/>
</dbReference>
<keyword evidence="5" id="KW-1185">Reference proteome</keyword>
<dbReference type="InterPro" id="IPR031907">
    <property type="entry name" value="MCM3AP_GANP"/>
</dbReference>
<reference evidence="4 5" key="1">
    <citation type="submission" date="2019-09" db="EMBL/GenBank/DDBJ databases">
        <title>Bird 10,000 Genomes (B10K) Project - Family phase.</title>
        <authorList>
            <person name="Zhang G."/>
        </authorList>
    </citation>
    <scope>NUCLEOTIDE SEQUENCE [LARGE SCALE GENOMIC DNA]</scope>
    <source>
        <strain evidence="4">B10K-DU-001-57</strain>
        <tissue evidence="4">Muscle</tissue>
    </source>
</reference>
<organism evidence="4 5">
    <name type="scientific">Anseranas semipalmata</name>
    <name type="common">Magpie goose</name>
    <name type="synonym">Anas semipalmata</name>
    <dbReference type="NCBI Taxonomy" id="8851"/>
    <lineage>
        <taxon>Eukaryota</taxon>
        <taxon>Metazoa</taxon>
        <taxon>Chordata</taxon>
        <taxon>Craniata</taxon>
        <taxon>Vertebrata</taxon>
        <taxon>Euteleostomi</taxon>
        <taxon>Archelosauria</taxon>
        <taxon>Archosauria</taxon>
        <taxon>Dinosauria</taxon>
        <taxon>Saurischia</taxon>
        <taxon>Theropoda</taxon>
        <taxon>Coelurosauria</taxon>
        <taxon>Aves</taxon>
        <taxon>Neognathae</taxon>
        <taxon>Galloanserae</taxon>
        <taxon>Anseriformes</taxon>
        <taxon>Anseranatidae</taxon>
        <taxon>Anseranas</taxon>
    </lineage>
</organism>